<proteinExistence type="predicted"/>
<evidence type="ECO:0000313" key="2">
    <source>
        <dbReference type="EMBL" id="VTR91593.1"/>
    </source>
</evidence>
<dbReference type="AlphaFoldDB" id="A0A6P2CRN7"/>
<feature type="region of interest" description="Disordered" evidence="1">
    <location>
        <begin position="17"/>
        <end position="45"/>
    </location>
</feature>
<reference evidence="2 3" key="1">
    <citation type="submission" date="2019-05" db="EMBL/GenBank/DDBJ databases">
        <authorList>
            <consortium name="Science for Life Laboratories"/>
        </authorList>
    </citation>
    <scope>NUCLEOTIDE SEQUENCE [LARGE SCALE GENOMIC DNA]</scope>
    <source>
        <strain evidence="2">Soil9</strain>
    </source>
</reference>
<dbReference type="RefSeq" id="WP_162666565.1">
    <property type="nucleotide sequence ID" value="NZ_LR593886.1"/>
</dbReference>
<keyword evidence="3" id="KW-1185">Reference proteome</keyword>
<gene>
    <name evidence="2" type="ORF">SOIL9_61210</name>
</gene>
<dbReference type="EMBL" id="LR593886">
    <property type="protein sequence ID" value="VTR91593.1"/>
    <property type="molecule type" value="Genomic_DNA"/>
</dbReference>
<name>A0A6P2CRN7_9BACT</name>
<dbReference type="KEGG" id="gms:SOIL9_61210"/>
<evidence type="ECO:0000313" key="3">
    <source>
        <dbReference type="Proteomes" id="UP000464178"/>
    </source>
</evidence>
<evidence type="ECO:0000256" key="1">
    <source>
        <dbReference type="SAM" id="MobiDB-lite"/>
    </source>
</evidence>
<dbReference type="Proteomes" id="UP000464178">
    <property type="component" value="Chromosome"/>
</dbReference>
<protein>
    <submittedName>
        <fullName evidence="2">Uncharacterized protein</fullName>
    </submittedName>
</protein>
<accession>A0A6P2CRN7</accession>
<sequence>MRSVIRGLLLVVASGCGGPSERDPAPVSPAEQESTLAEAFDPNSGEQTAEWLVREFRASRTFPKGKPEEAFRLDQRYRAALDAVSDNRIRWPVTVDRVLPDGRIGVKRIDLKRTFAGKPRTFALNIHVSPTSAPLTAAELAEAPNGFPSTEVTRLWALRQGDPLVLMGTVGDLKPVSELSSEDPDDAASHYHWHIEIDRHRLLRPRSPFE</sequence>
<organism evidence="2 3">
    <name type="scientific">Gemmata massiliana</name>
    <dbReference type="NCBI Taxonomy" id="1210884"/>
    <lineage>
        <taxon>Bacteria</taxon>
        <taxon>Pseudomonadati</taxon>
        <taxon>Planctomycetota</taxon>
        <taxon>Planctomycetia</taxon>
        <taxon>Gemmatales</taxon>
        <taxon>Gemmataceae</taxon>
        <taxon>Gemmata</taxon>
    </lineage>
</organism>